<gene>
    <name evidence="3" type="ORF">CWD94_18855</name>
</gene>
<dbReference type="InterPro" id="IPR050855">
    <property type="entry name" value="NDM-1-like"/>
</dbReference>
<dbReference type="Proteomes" id="UP000232101">
    <property type="component" value="Unassembled WGS sequence"/>
</dbReference>
<dbReference type="PANTHER" id="PTHR42951">
    <property type="entry name" value="METALLO-BETA-LACTAMASE DOMAIN-CONTAINING"/>
    <property type="match status" value="1"/>
</dbReference>
<evidence type="ECO:0000313" key="3">
    <source>
        <dbReference type="EMBL" id="PJO42340.1"/>
    </source>
</evidence>
<evidence type="ECO:0000313" key="4">
    <source>
        <dbReference type="Proteomes" id="UP000232101"/>
    </source>
</evidence>
<dbReference type="EMBL" id="PHQY01000656">
    <property type="protein sequence ID" value="PJO42340.1"/>
    <property type="molecule type" value="Genomic_DNA"/>
</dbReference>
<feature type="coiled-coil region" evidence="1">
    <location>
        <begin position="111"/>
        <end position="161"/>
    </location>
</feature>
<dbReference type="PANTHER" id="PTHR42951:SF4">
    <property type="entry name" value="ACYL-COENZYME A THIOESTERASE MBLAC2"/>
    <property type="match status" value="1"/>
</dbReference>
<reference evidence="3 4" key="1">
    <citation type="submission" date="2017-11" db="EMBL/GenBank/DDBJ databases">
        <title>Bacterial isolate from king chilli rhizosphere.</title>
        <authorList>
            <person name="Takhelmayum P."/>
            <person name="Sarangthem I."/>
        </authorList>
    </citation>
    <scope>NUCLEOTIDE SEQUENCE [LARGE SCALE GENOMIC DNA]</scope>
    <source>
        <strain evidence="4">t26</strain>
    </source>
</reference>
<evidence type="ECO:0000256" key="1">
    <source>
        <dbReference type="SAM" id="Coils"/>
    </source>
</evidence>
<dbReference type="AlphaFoldDB" id="A0A2M9Q2N1"/>
<organism evidence="3 4">
    <name type="scientific">Lysinibacillus xylanilyticus</name>
    <dbReference type="NCBI Taxonomy" id="582475"/>
    <lineage>
        <taxon>Bacteria</taxon>
        <taxon>Bacillati</taxon>
        <taxon>Bacillota</taxon>
        <taxon>Bacilli</taxon>
        <taxon>Bacillales</taxon>
        <taxon>Bacillaceae</taxon>
        <taxon>Lysinibacillus</taxon>
    </lineage>
</organism>
<dbReference type="SMART" id="SM00849">
    <property type="entry name" value="Lactamase_B"/>
    <property type="match status" value="1"/>
</dbReference>
<dbReference type="RefSeq" id="WP_100544393.1">
    <property type="nucleotide sequence ID" value="NZ_CP158849.1"/>
</dbReference>
<dbReference type="InterPro" id="IPR036866">
    <property type="entry name" value="RibonucZ/Hydroxyglut_hydro"/>
</dbReference>
<dbReference type="Pfam" id="PF00753">
    <property type="entry name" value="Lactamase_B"/>
    <property type="match status" value="1"/>
</dbReference>
<accession>A0A2M9Q2N1</accession>
<keyword evidence="1" id="KW-0175">Coiled coil</keyword>
<dbReference type="InterPro" id="IPR001279">
    <property type="entry name" value="Metallo-B-lactamas"/>
</dbReference>
<proteinExistence type="predicted"/>
<evidence type="ECO:0000259" key="2">
    <source>
        <dbReference type="SMART" id="SM00849"/>
    </source>
</evidence>
<feature type="domain" description="Metallo-beta-lactamase" evidence="2">
    <location>
        <begin position="32"/>
        <end position="246"/>
    </location>
</feature>
<dbReference type="SUPFAM" id="SSF56281">
    <property type="entry name" value="Metallo-hydrolase/oxidoreductase"/>
    <property type="match status" value="1"/>
</dbReference>
<name>A0A2M9Q2N1_9BACI</name>
<comment type="caution">
    <text evidence="3">The sequence shown here is derived from an EMBL/GenBank/DDBJ whole genome shotgun (WGS) entry which is preliminary data.</text>
</comment>
<sequence>MEQEIVETEYFTLHTLCDGVFAAIAKPGQGAWSNAGIIDLGDELLVFDSLSTPSAGEELRRQAESLTGKKVKYLINSHYHGDHVFGNQVFSDTTIISTYVTERMCKEKNKIEDYEKEKQDMNHYLLQLKKQIDSTEDTIIKASLINQYQEMSKVLEDLSQLQIVLPSMLFEEKLTITGADRTVELYCLGGGHSPSDTFMYLPKEKIAFMGDIVTENLHVPIYNPEDFLSILKRVKQIDISKIVPGHGNVSDLALCDTLIEYLSLITHRAKEAIQNKLPLEEFVSVFAIPIEFREWKGVNGIKANLTTIYTYLQKAKKSTF</sequence>
<dbReference type="Gene3D" id="3.60.15.10">
    <property type="entry name" value="Ribonuclease Z/Hydroxyacylglutathione hydrolase-like"/>
    <property type="match status" value="1"/>
</dbReference>
<dbReference type="CDD" id="cd16282">
    <property type="entry name" value="metallo-hydrolase-like_MBL-fold"/>
    <property type="match status" value="1"/>
</dbReference>
<dbReference type="STRING" id="582475.ACZ11_11410"/>
<protein>
    <recommendedName>
        <fullName evidence="2">Metallo-beta-lactamase domain-containing protein</fullName>
    </recommendedName>
</protein>